<name>A0ABP8ARY6_9ACTN</name>
<dbReference type="Proteomes" id="UP001501251">
    <property type="component" value="Unassembled WGS sequence"/>
</dbReference>
<organism evidence="1 2">
    <name type="scientific">Streptosporangium oxazolinicum</name>
    <dbReference type="NCBI Taxonomy" id="909287"/>
    <lineage>
        <taxon>Bacteria</taxon>
        <taxon>Bacillati</taxon>
        <taxon>Actinomycetota</taxon>
        <taxon>Actinomycetes</taxon>
        <taxon>Streptosporangiales</taxon>
        <taxon>Streptosporangiaceae</taxon>
        <taxon>Streptosporangium</taxon>
    </lineage>
</organism>
<sequence length="61" mass="6149">MPPEAPANLRPGLVVASEGSQDVKVGHGPDEGQAGFVPLCAEVFLSPGLMSVGSGEKDTSQ</sequence>
<keyword evidence="2" id="KW-1185">Reference proteome</keyword>
<gene>
    <name evidence="1" type="ORF">GCM10022252_25370</name>
</gene>
<reference evidence="2" key="1">
    <citation type="journal article" date="2019" name="Int. J. Syst. Evol. Microbiol.">
        <title>The Global Catalogue of Microorganisms (GCM) 10K type strain sequencing project: providing services to taxonomists for standard genome sequencing and annotation.</title>
        <authorList>
            <consortium name="The Broad Institute Genomics Platform"/>
            <consortium name="The Broad Institute Genome Sequencing Center for Infectious Disease"/>
            <person name="Wu L."/>
            <person name="Ma J."/>
        </authorList>
    </citation>
    <scope>NUCLEOTIDE SEQUENCE [LARGE SCALE GENOMIC DNA]</scope>
    <source>
        <strain evidence="2">JCM 17388</strain>
    </source>
</reference>
<dbReference type="EMBL" id="BAABAQ010000003">
    <property type="protein sequence ID" value="GAA4189074.1"/>
    <property type="molecule type" value="Genomic_DNA"/>
</dbReference>
<evidence type="ECO:0000313" key="1">
    <source>
        <dbReference type="EMBL" id="GAA4189074.1"/>
    </source>
</evidence>
<proteinExistence type="predicted"/>
<comment type="caution">
    <text evidence="1">The sequence shown here is derived from an EMBL/GenBank/DDBJ whole genome shotgun (WGS) entry which is preliminary data.</text>
</comment>
<protein>
    <submittedName>
        <fullName evidence="1">Uncharacterized protein</fullName>
    </submittedName>
</protein>
<evidence type="ECO:0000313" key="2">
    <source>
        <dbReference type="Proteomes" id="UP001501251"/>
    </source>
</evidence>
<accession>A0ABP8ARY6</accession>